<dbReference type="AlphaFoldDB" id="A0A316D6B9"/>
<keyword evidence="1" id="KW-1133">Transmembrane helix</keyword>
<feature type="transmembrane region" description="Helical" evidence="1">
    <location>
        <begin position="45"/>
        <end position="65"/>
    </location>
</feature>
<gene>
    <name evidence="2" type="ORF">C7459_11291</name>
</gene>
<evidence type="ECO:0000313" key="3">
    <source>
        <dbReference type="Proteomes" id="UP000245634"/>
    </source>
</evidence>
<organism evidence="2 3">
    <name type="scientific">Tumebacillus permanentifrigoris</name>
    <dbReference type="NCBI Taxonomy" id="378543"/>
    <lineage>
        <taxon>Bacteria</taxon>
        <taxon>Bacillati</taxon>
        <taxon>Bacillota</taxon>
        <taxon>Bacilli</taxon>
        <taxon>Bacillales</taxon>
        <taxon>Alicyclobacillaceae</taxon>
        <taxon>Tumebacillus</taxon>
    </lineage>
</organism>
<sequence>MRHQTIEQPPTTDTAANFEQQNFFKFHVLYDTTPTTHMKKGANPFGSLLLIIGSYCLLSTMRTALPSLRAIV</sequence>
<name>A0A316D6B9_9BACL</name>
<dbReference type="EMBL" id="QGGL01000012">
    <property type="protein sequence ID" value="PWK10270.1"/>
    <property type="molecule type" value="Genomic_DNA"/>
</dbReference>
<accession>A0A316D6B9</accession>
<keyword evidence="1" id="KW-0472">Membrane</keyword>
<proteinExistence type="predicted"/>
<protein>
    <submittedName>
        <fullName evidence="2">Uncharacterized protein</fullName>
    </submittedName>
</protein>
<keyword evidence="3" id="KW-1185">Reference proteome</keyword>
<reference evidence="2 3" key="1">
    <citation type="submission" date="2018-05" db="EMBL/GenBank/DDBJ databases">
        <title>Genomic Encyclopedia of Type Strains, Phase IV (KMG-IV): sequencing the most valuable type-strain genomes for metagenomic binning, comparative biology and taxonomic classification.</title>
        <authorList>
            <person name="Goeker M."/>
        </authorList>
    </citation>
    <scope>NUCLEOTIDE SEQUENCE [LARGE SCALE GENOMIC DNA]</scope>
    <source>
        <strain evidence="2 3">DSM 18773</strain>
    </source>
</reference>
<comment type="caution">
    <text evidence="2">The sequence shown here is derived from an EMBL/GenBank/DDBJ whole genome shotgun (WGS) entry which is preliminary data.</text>
</comment>
<keyword evidence="1" id="KW-0812">Transmembrane</keyword>
<evidence type="ECO:0000256" key="1">
    <source>
        <dbReference type="SAM" id="Phobius"/>
    </source>
</evidence>
<dbReference type="Proteomes" id="UP000245634">
    <property type="component" value="Unassembled WGS sequence"/>
</dbReference>
<evidence type="ECO:0000313" key="2">
    <source>
        <dbReference type="EMBL" id="PWK10270.1"/>
    </source>
</evidence>